<evidence type="ECO:0000256" key="1">
    <source>
        <dbReference type="SAM" id="MobiDB-lite"/>
    </source>
</evidence>
<proteinExistence type="predicted"/>
<feature type="region of interest" description="Disordered" evidence="1">
    <location>
        <begin position="21"/>
        <end position="49"/>
    </location>
</feature>
<evidence type="ECO:0000313" key="3">
    <source>
        <dbReference type="Proteomes" id="UP001153636"/>
    </source>
</evidence>
<reference evidence="2" key="1">
    <citation type="submission" date="2022-01" db="EMBL/GenBank/DDBJ databases">
        <authorList>
            <person name="King R."/>
        </authorList>
    </citation>
    <scope>NUCLEOTIDE SEQUENCE</scope>
</reference>
<dbReference type="PANTHER" id="PTHR34415:SF1">
    <property type="entry name" value="INTEGRASE CATALYTIC DOMAIN-CONTAINING PROTEIN"/>
    <property type="match status" value="1"/>
</dbReference>
<accession>A0A9P0GEM4</accession>
<sequence>MISGGNEEELSEQQIIERVQGKNISRELDSSDTDADYSIHGSSSDFQSDNEINAQEEEIKNLHQSSKMMLPNEYAIVKVEDMEKNLCLPKIPDQQAYYSRQLYLHNFTVVQGSSTSQLSTENCFRYCWTEDVYGKGSNQVAFAIFHRLQNTDLFSYTKIRLAADGCGGQNKNKIVLAMCCRWFLEAPNNIQSIEILFPVRGHSFIHPDSLWYFRKSVQKVANPNDYNIIKTHETLLVAETDFEFYDWRKEADTVLKPIGSWHFSFAQSKV</sequence>
<dbReference type="PANTHER" id="PTHR34415">
    <property type="entry name" value="INTEGRASE CATALYTIC DOMAIN-CONTAINING PROTEIN"/>
    <property type="match status" value="1"/>
</dbReference>
<protein>
    <submittedName>
        <fullName evidence="2">Uncharacterized protein</fullName>
    </submittedName>
</protein>
<gene>
    <name evidence="2" type="ORF">PSYICH_LOCUS7540</name>
</gene>
<feature type="compositionally biased region" description="Polar residues" evidence="1">
    <location>
        <begin position="40"/>
        <end position="49"/>
    </location>
</feature>
<dbReference type="AlphaFoldDB" id="A0A9P0GEM4"/>
<dbReference type="Proteomes" id="UP001153636">
    <property type="component" value="Chromosome 2"/>
</dbReference>
<keyword evidence="3" id="KW-1185">Reference proteome</keyword>
<evidence type="ECO:0000313" key="2">
    <source>
        <dbReference type="EMBL" id="CAH1107015.1"/>
    </source>
</evidence>
<dbReference type="EMBL" id="OV651814">
    <property type="protein sequence ID" value="CAH1107015.1"/>
    <property type="molecule type" value="Genomic_DNA"/>
</dbReference>
<dbReference type="OrthoDB" id="6762817at2759"/>
<name>A0A9P0GEM4_9CUCU</name>
<organism evidence="2 3">
    <name type="scientific">Psylliodes chrysocephalus</name>
    <dbReference type="NCBI Taxonomy" id="3402493"/>
    <lineage>
        <taxon>Eukaryota</taxon>
        <taxon>Metazoa</taxon>
        <taxon>Ecdysozoa</taxon>
        <taxon>Arthropoda</taxon>
        <taxon>Hexapoda</taxon>
        <taxon>Insecta</taxon>
        <taxon>Pterygota</taxon>
        <taxon>Neoptera</taxon>
        <taxon>Endopterygota</taxon>
        <taxon>Coleoptera</taxon>
        <taxon>Polyphaga</taxon>
        <taxon>Cucujiformia</taxon>
        <taxon>Chrysomeloidea</taxon>
        <taxon>Chrysomelidae</taxon>
        <taxon>Galerucinae</taxon>
        <taxon>Alticini</taxon>
        <taxon>Psylliodes</taxon>
    </lineage>
</organism>